<dbReference type="InterPro" id="IPR042239">
    <property type="entry name" value="Nop_C"/>
</dbReference>
<comment type="similarity">
    <text evidence="2">Belongs to the NOP5/NOP56 family.</text>
</comment>
<evidence type="ECO:0000313" key="9">
    <source>
        <dbReference type="Proteomes" id="UP000007264"/>
    </source>
</evidence>
<evidence type="ECO:0000256" key="3">
    <source>
        <dbReference type="ARBA" id="ARBA00022517"/>
    </source>
</evidence>
<organism evidence="8 9">
    <name type="scientific">Coccomyxa subellipsoidea (strain C-169)</name>
    <name type="common">Green microalga</name>
    <dbReference type="NCBI Taxonomy" id="574566"/>
    <lineage>
        <taxon>Eukaryota</taxon>
        <taxon>Viridiplantae</taxon>
        <taxon>Chlorophyta</taxon>
        <taxon>core chlorophytes</taxon>
        <taxon>Trebouxiophyceae</taxon>
        <taxon>Trebouxiophyceae incertae sedis</taxon>
        <taxon>Coccomyxaceae</taxon>
        <taxon>Coccomyxa</taxon>
        <taxon>Coccomyxa subellipsoidea</taxon>
    </lineage>
</organism>
<keyword evidence="4" id="KW-0539">Nucleus</keyword>
<dbReference type="InterPro" id="IPR012974">
    <property type="entry name" value="NOP58/56_N"/>
</dbReference>
<protein>
    <recommendedName>
        <fullName evidence="5">Nucleolar protein 56</fullName>
    </recommendedName>
</protein>
<dbReference type="GO" id="GO:0031428">
    <property type="term" value="C:box C/D methylation guide snoRNP complex"/>
    <property type="evidence" value="ECO:0007669"/>
    <property type="project" value="InterPro"/>
</dbReference>
<dbReference type="GeneID" id="17039071"/>
<dbReference type="SMART" id="SM00931">
    <property type="entry name" value="NOSIC"/>
    <property type="match status" value="1"/>
</dbReference>
<evidence type="ECO:0000256" key="6">
    <source>
        <dbReference type="SAM" id="MobiDB-lite"/>
    </source>
</evidence>
<keyword evidence="9" id="KW-1185">Reference proteome</keyword>
<dbReference type="InterPro" id="IPR045056">
    <property type="entry name" value="Nop56/Nop58"/>
</dbReference>
<dbReference type="PANTHER" id="PTHR10894:SF0">
    <property type="entry name" value="NUCLEOLAR PROTEIN 56"/>
    <property type="match status" value="1"/>
</dbReference>
<dbReference type="KEGG" id="csl:COCSUDRAFT_24894"/>
<evidence type="ECO:0000256" key="4">
    <source>
        <dbReference type="ARBA" id="ARBA00023242"/>
    </source>
</evidence>
<dbReference type="GO" id="GO:0032040">
    <property type="term" value="C:small-subunit processome"/>
    <property type="evidence" value="ECO:0007669"/>
    <property type="project" value="InterPro"/>
</dbReference>
<dbReference type="PANTHER" id="PTHR10894">
    <property type="entry name" value="NUCLEOLAR PROTEIN 5 NUCLEOLAR PROTEIN NOP5 NOP58"/>
    <property type="match status" value="1"/>
</dbReference>
<dbReference type="GO" id="GO:0042254">
    <property type="term" value="P:ribosome biogenesis"/>
    <property type="evidence" value="ECO:0007669"/>
    <property type="project" value="UniProtKB-KW"/>
</dbReference>
<feature type="compositionally biased region" description="Low complexity" evidence="6">
    <location>
        <begin position="532"/>
        <end position="543"/>
    </location>
</feature>
<evidence type="ECO:0000256" key="1">
    <source>
        <dbReference type="ARBA" id="ARBA00004604"/>
    </source>
</evidence>
<comment type="subcellular location">
    <subcellularLocation>
        <location evidence="1">Nucleus</location>
        <location evidence="1">Nucleolus</location>
    </subcellularLocation>
</comment>
<dbReference type="FunFam" id="1.10.287.4070:FF:000002">
    <property type="entry name" value="Nucleolar protein 56"/>
    <property type="match status" value="1"/>
</dbReference>
<feature type="domain" description="Nop" evidence="7">
    <location>
        <begin position="298"/>
        <end position="417"/>
    </location>
</feature>
<dbReference type="Gene3D" id="1.10.246.90">
    <property type="entry name" value="Nop domain"/>
    <property type="match status" value="1"/>
</dbReference>
<dbReference type="Proteomes" id="UP000007264">
    <property type="component" value="Unassembled WGS sequence"/>
</dbReference>
<dbReference type="GO" id="GO:0030515">
    <property type="term" value="F:snoRNA binding"/>
    <property type="evidence" value="ECO:0007669"/>
    <property type="project" value="InterPro"/>
</dbReference>
<evidence type="ECO:0000259" key="7">
    <source>
        <dbReference type="PROSITE" id="PS51358"/>
    </source>
</evidence>
<gene>
    <name evidence="8" type="ORF">COCSUDRAFT_24894</name>
</gene>
<reference evidence="8 9" key="1">
    <citation type="journal article" date="2012" name="Genome Biol.">
        <title>The genome of the polar eukaryotic microalga coccomyxa subellipsoidea reveals traits of cold adaptation.</title>
        <authorList>
            <person name="Blanc G."/>
            <person name="Agarkova I."/>
            <person name="Grimwood J."/>
            <person name="Kuo A."/>
            <person name="Brueggeman A."/>
            <person name="Dunigan D."/>
            <person name="Gurnon J."/>
            <person name="Ladunga I."/>
            <person name="Lindquist E."/>
            <person name="Lucas S."/>
            <person name="Pangilinan J."/>
            <person name="Proschold T."/>
            <person name="Salamov A."/>
            <person name="Schmutz J."/>
            <person name="Weeks D."/>
            <person name="Yamada T."/>
            <person name="Claverie J.M."/>
            <person name="Grigoriev I."/>
            <person name="Van Etten J."/>
            <person name="Lomsadze A."/>
            <person name="Borodovsky M."/>
        </authorList>
    </citation>
    <scope>NUCLEOTIDE SEQUENCE [LARGE SCALE GENOMIC DNA]</scope>
    <source>
        <strain evidence="8 9">C-169</strain>
    </source>
</reference>
<evidence type="ECO:0000256" key="2">
    <source>
        <dbReference type="ARBA" id="ARBA00009211"/>
    </source>
</evidence>
<feature type="compositionally biased region" description="Basic residues" evidence="6">
    <location>
        <begin position="547"/>
        <end position="558"/>
    </location>
</feature>
<dbReference type="InterPro" id="IPR036070">
    <property type="entry name" value="Nop_dom_sf"/>
</dbReference>
<dbReference type="SUPFAM" id="SSF89124">
    <property type="entry name" value="Nop domain"/>
    <property type="match status" value="1"/>
</dbReference>
<feature type="compositionally biased region" description="Low complexity" evidence="6">
    <location>
        <begin position="507"/>
        <end position="516"/>
    </location>
</feature>
<evidence type="ECO:0000313" key="8">
    <source>
        <dbReference type="EMBL" id="EIE21089.1"/>
    </source>
</evidence>
<dbReference type="eggNOG" id="KOG2573">
    <property type="taxonomic scope" value="Eukaryota"/>
</dbReference>
<dbReference type="PROSITE" id="PS51358">
    <property type="entry name" value="NOP"/>
    <property type="match status" value="1"/>
</dbReference>
<dbReference type="RefSeq" id="XP_005645633.1">
    <property type="nucleotide sequence ID" value="XM_005645576.1"/>
</dbReference>
<dbReference type="Pfam" id="PF01798">
    <property type="entry name" value="Nop"/>
    <property type="match status" value="1"/>
</dbReference>
<dbReference type="AlphaFoldDB" id="I0YRS0"/>
<dbReference type="Gene3D" id="1.10.287.4070">
    <property type="match status" value="1"/>
</dbReference>
<dbReference type="OrthoDB" id="6780543at2759"/>
<name>I0YRS0_COCSC</name>
<dbReference type="InterPro" id="IPR002687">
    <property type="entry name" value="Nop_dom"/>
</dbReference>
<dbReference type="FunFam" id="1.10.246.90:FF:000001">
    <property type="entry name" value="Nucleolar protein 56"/>
    <property type="match status" value="1"/>
</dbReference>
<accession>I0YRS0</accession>
<feature type="region of interest" description="Disordered" evidence="6">
    <location>
        <begin position="482"/>
        <end position="558"/>
    </location>
</feature>
<evidence type="ECO:0000256" key="5">
    <source>
        <dbReference type="ARBA" id="ARBA00040742"/>
    </source>
</evidence>
<dbReference type="InterPro" id="IPR012976">
    <property type="entry name" value="NOSIC"/>
</dbReference>
<sequence>MPALFVLYETAAGYSLFEVIGLDELGQSADAVQQSTLDLARFGKVVKLQSFLPFKNAAHALDEINAISEAVLTDDLQSFLETNLPKVSGKPSKDPKFQLGVSEAKLGSEIQEATKIPCVCNEFIGELVRGLRLHAPRLLKGLEEMDLRRSQLGLAHSYSRAKVKFNVNRVDNMVIQAIALLDTLDKDINTFVMRVREWYSWHFPELVKICADNYQYARLALFVKEKTSLSQDSLPGLTDIVGDEDKAKEIVEAAKSSMGQDISPIDLINIETFASRVIALAEYRLQLHAYLLDKMHAIAPNLSALIGEIVGARLISHAGSLVNLAKYPASTVQILGAEKALFRALKTKGNTPKYGLIFHSSFIGRAKQRNKGRISRYLANKCSIASRIDCFSEWTGTAAFGEKMKEQVEERLRFYEEGIAPTKNTTAMQEAMATVREAGDAAKGPEPLVPVAVEPSAEEGATAKKSKKRKVAEAQAVQAQAAEAAANGAPAGEDATKKKKKKKAAAEEAPAAAAAPAEDEAPKKTKKKAAAAKEAPAAAVAEPSTEKKKKKKKKDAEA</sequence>
<feature type="region of interest" description="Disordered" evidence="6">
    <location>
        <begin position="440"/>
        <end position="469"/>
    </location>
</feature>
<keyword evidence="3" id="KW-0690">Ribosome biogenesis</keyword>
<dbReference type="EMBL" id="AGSI01000013">
    <property type="protein sequence ID" value="EIE21089.1"/>
    <property type="molecule type" value="Genomic_DNA"/>
</dbReference>
<comment type="caution">
    <text evidence="8">The sequence shown here is derived from an EMBL/GenBank/DDBJ whole genome shotgun (WGS) entry which is preliminary data.</text>
</comment>
<dbReference type="Pfam" id="PF08156">
    <property type="entry name" value="NOP5NT"/>
    <property type="match status" value="1"/>
</dbReference>
<proteinExistence type="inferred from homology"/>
<dbReference type="STRING" id="574566.I0YRS0"/>
<feature type="compositionally biased region" description="Low complexity" evidence="6">
    <location>
        <begin position="482"/>
        <end position="493"/>
    </location>
</feature>